<dbReference type="Pfam" id="PF02621">
    <property type="entry name" value="VitK2_biosynth"/>
    <property type="match status" value="1"/>
</dbReference>
<comment type="catalytic activity">
    <reaction evidence="4">
        <text>chorismate = 3-[(1-carboxyvinyl)-oxy]benzoate + H2O</text>
        <dbReference type="Rhea" id="RHEA:40051"/>
        <dbReference type="ChEBI" id="CHEBI:15377"/>
        <dbReference type="ChEBI" id="CHEBI:29748"/>
        <dbReference type="ChEBI" id="CHEBI:76981"/>
        <dbReference type="EC" id="4.2.1.151"/>
    </reaction>
</comment>
<comment type="similarity">
    <text evidence="4">Belongs to the MqnA/MqnD family. MqnA subfamily.</text>
</comment>
<organism evidence="5 6">
    <name type="scientific">Ammoniphilus oxalaticus</name>
    <dbReference type="NCBI Taxonomy" id="66863"/>
    <lineage>
        <taxon>Bacteria</taxon>
        <taxon>Bacillati</taxon>
        <taxon>Bacillota</taxon>
        <taxon>Bacilli</taxon>
        <taxon>Bacillales</taxon>
        <taxon>Paenibacillaceae</taxon>
        <taxon>Aneurinibacillus group</taxon>
        <taxon>Ammoniphilus</taxon>
    </lineage>
</organism>
<evidence type="ECO:0000313" key="5">
    <source>
        <dbReference type="EMBL" id="RKD25702.1"/>
    </source>
</evidence>
<dbReference type="InterPro" id="IPR003773">
    <property type="entry name" value="Menaquinone_biosynth"/>
</dbReference>
<dbReference type="OrthoDB" id="9810112at2"/>
<comment type="pathway">
    <text evidence="1 4">Quinol/quinone metabolism; menaquinone biosynthesis.</text>
</comment>
<dbReference type="RefSeq" id="WP_120188374.1">
    <property type="nucleotide sequence ID" value="NZ_MCHY01000006.1"/>
</dbReference>
<dbReference type="PANTHER" id="PTHR37690:SF1">
    <property type="entry name" value="CHORISMATE DEHYDRATASE"/>
    <property type="match status" value="1"/>
</dbReference>
<dbReference type="AlphaFoldDB" id="A0A419SN86"/>
<accession>A0A419SN86</accession>
<evidence type="ECO:0000256" key="2">
    <source>
        <dbReference type="ARBA" id="ARBA00022428"/>
    </source>
</evidence>
<dbReference type="HAMAP" id="MF_00995">
    <property type="entry name" value="MqnA"/>
    <property type="match status" value="1"/>
</dbReference>
<dbReference type="InterPro" id="IPR030868">
    <property type="entry name" value="MqnA"/>
</dbReference>
<sequence>MGERLGIGINAYSNVLPVTYFFREQRLESKVSFVEAVPAELNRLLAEGSIDLGPVSAFTYAEHAGKYETLNGLSVSAKGPVGSIFLFSKRPLARLDGARIALTNTSATSINLLKIILEKFEGFQPTYEMMSPRISTMLEQADAALLIGDHAIHAKWNEPAPYIYDLGQLWYNHTGMWMTFALWCVRKNAIETKRSALQEVHAEFLRAKQQGTEQIGEIIDFVLRKHGGTERFWRQYFLGLGHDFGLEQKQGLEYYFQCAQELGLISHATEVEVWGQAPKVKLT</sequence>
<proteinExistence type="inferred from homology"/>
<dbReference type="UniPathway" id="UPA00079"/>
<comment type="caution">
    <text evidence="5">The sequence shown here is derived from an EMBL/GenBank/DDBJ whole genome shotgun (WGS) entry which is preliminary data.</text>
</comment>
<comment type="function">
    <text evidence="4">Catalyzes the dehydration of chorismate into 3-[(1-carboxyvinyl)oxy]benzoate, a step in the biosynthesis of menaquinone (MK, vitamin K2).</text>
</comment>
<dbReference type="Proteomes" id="UP000284219">
    <property type="component" value="Unassembled WGS sequence"/>
</dbReference>
<dbReference type="GO" id="GO:0016836">
    <property type="term" value="F:hydro-lyase activity"/>
    <property type="evidence" value="ECO:0007669"/>
    <property type="project" value="UniProtKB-UniRule"/>
</dbReference>
<protein>
    <recommendedName>
        <fullName evidence="4">Chorismate dehydratase</fullName>
        <ecNumber evidence="4">4.2.1.151</ecNumber>
    </recommendedName>
    <alternativeName>
        <fullName evidence="4">Menaquinone biosynthetic enzyme MqnA</fullName>
    </alternativeName>
</protein>
<dbReference type="PANTHER" id="PTHR37690">
    <property type="entry name" value="CHORISMATE DEHYDRATASE"/>
    <property type="match status" value="1"/>
</dbReference>
<dbReference type="EMBL" id="MCHY01000006">
    <property type="protein sequence ID" value="RKD25702.1"/>
    <property type="molecule type" value="Genomic_DNA"/>
</dbReference>
<gene>
    <name evidence="4" type="primary">mqnA</name>
    <name evidence="5" type="ORF">BEP19_01815</name>
</gene>
<evidence type="ECO:0000313" key="6">
    <source>
        <dbReference type="Proteomes" id="UP000284219"/>
    </source>
</evidence>
<dbReference type="EC" id="4.2.1.151" evidence="4"/>
<name>A0A419SN86_9BACL</name>
<dbReference type="GO" id="GO:0009234">
    <property type="term" value="P:menaquinone biosynthetic process"/>
    <property type="evidence" value="ECO:0007669"/>
    <property type="project" value="UniProtKB-UniRule"/>
</dbReference>
<evidence type="ECO:0000256" key="4">
    <source>
        <dbReference type="HAMAP-Rule" id="MF_00995"/>
    </source>
</evidence>
<keyword evidence="6" id="KW-1185">Reference proteome</keyword>
<evidence type="ECO:0000256" key="3">
    <source>
        <dbReference type="ARBA" id="ARBA00023239"/>
    </source>
</evidence>
<reference evidence="5 6" key="1">
    <citation type="submission" date="2016-08" db="EMBL/GenBank/DDBJ databases">
        <title>Novel Firmicute Genomes.</title>
        <authorList>
            <person name="Poppleton D.I."/>
            <person name="Gribaldo S."/>
        </authorList>
    </citation>
    <scope>NUCLEOTIDE SEQUENCE [LARGE SCALE GENOMIC DNA]</scope>
    <source>
        <strain evidence="5 6">RAOx-1</strain>
    </source>
</reference>
<evidence type="ECO:0000256" key="1">
    <source>
        <dbReference type="ARBA" id="ARBA00004863"/>
    </source>
</evidence>
<keyword evidence="2 4" id="KW-0474">Menaquinone biosynthesis</keyword>
<keyword evidence="3 4" id="KW-0456">Lyase</keyword>
<dbReference type="SUPFAM" id="SSF53850">
    <property type="entry name" value="Periplasmic binding protein-like II"/>
    <property type="match status" value="1"/>
</dbReference>
<dbReference type="CDD" id="cd13634">
    <property type="entry name" value="PBP2_Sco4506"/>
    <property type="match status" value="1"/>
</dbReference>
<dbReference type="Gene3D" id="3.40.190.10">
    <property type="entry name" value="Periplasmic binding protein-like II"/>
    <property type="match status" value="2"/>
</dbReference>